<evidence type="ECO:0000313" key="2">
    <source>
        <dbReference type="EMBL" id="OZG50734.1"/>
    </source>
</evidence>
<reference evidence="2 3" key="1">
    <citation type="journal article" date="2017" name="BMC Genomics">
        <title>Comparative genomic and phylogenomic analyses of the Bifidobacteriaceae family.</title>
        <authorList>
            <person name="Lugli G.A."/>
            <person name="Milani C."/>
            <person name="Turroni F."/>
            <person name="Duranti S."/>
            <person name="Mancabelli L."/>
            <person name="Mangifesta M."/>
            <person name="Ferrario C."/>
            <person name="Modesto M."/>
            <person name="Mattarelli P."/>
            <person name="Jiri K."/>
            <person name="van Sinderen D."/>
            <person name="Ventura M."/>
        </authorList>
    </citation>
    <scope>NUCLEOTIDE SEQUENCE [LARGE SCALE GENOMIC DNA]</scope>
    <source>
        <strain evidence="2 3">DSM 24744</strain>
    </source>
</reference>
<evidence type="ECO:0000313" key="3">
    <source>
        <dbReference type="Proteomes" id="UP000216454"/>
    </source>
</evidence>
<dbReference type="EMBL" id="MWWQ01000011">
    <property type="protein sequence ID" value="OZG50734.1"/>
    <property type="molecule type" value="Genomic_DNA"/>
</dbReference>
<feature type="region of interest" description="Disordered" evidence="1">
    <location>
        <begin position="1"/>
        <end position="22"/>
    </location>
</feature>
<protein>
    <submittedName>
        <fullName evidence="2">Uncharacterized protein</fullName>
    </submittedName>
</protein>
<proteinExistence type="predicted"/>
<comment type="caution">
    <text evidence="2">The sequence shown here is derived from an EMBL/GenBank/DDBJ whole genome shotgun (WGS) entry which is preliminary data.</text>
</comment>
<name>A0A261EV42_9BIFI</name>
<accession>A0A261EV42</accession>
<organism evidence="2 3">
    <name type="scientific">Pseudoscardovia suis</name>
    <dbReference type="NCBI Taxonomy" id="987063"/>
    <lineage>
        <taxon>Bacteria</taxon>
        <taxon>Bacillati</taxon>
        <taxon>Actinomycetota</taxon>
        <taxon>Actinomycetes</taxon>
        <taxon>Bifidobacteriales</taxon>
        <taxon>Bifidobacteriaceae</taxon>
        <taxon>Pseudoscardovia</taxon>
    </lineage>
</organism>
<gene>
    <name evidence="2" type="ORF">PSSU_1170</name>
</gene>
<sequence length="41" mass="4590">MGMDSGAPEKNQGRIRANPDGSDACYAVEWYQLTTQQKDEQ</sequence>
<dbReference type="Proteomes" id="UP000216454">
    <property type="component" value="Unassembled WGS sequence"/>
</dbReference>
<dbReference type="AlphaFoldDB" id="A0A261EV42"/>
<evidence type="ECO:0000256" key="1">
    <source>
        <dbReference type="SAM" id="MobiDB-lite"/>
    </source>
</evidence>
<keyword evidence="3" id="KW-1185">Reference proteome</keyword>